<sequence length="181" mass="19698">MREAGLIGIAILLRTPNIYGRNMLLEYFQMVDRIESIDRSARILKARSVVPDKSPVFEGHFPGMPLVPGVLLIETMAQASGMLVLAMTDFAAMPFLMTVDGAKMRTFVEPNAVLDIEAYLEHDGSGFAVTKAKITSDGKKVCDAQLKLRTMPFSEIPLGPIVKKRAEEVGLMAAIAADTSV</sequence>
<dbReference type="Proteomes" id="UP000187891">
    <property type="component" value="Unassembled WGS sequence"/>
</dbReference>
<dbReference type="Pfam" id="PF07977">
    <property type="entry name" value="FabA"/>
    <property type="match status" value="1"/>
</dbReference>
<evidence type="ECO:0000256" key="1">
    <source>
        <dbReference type="ARBA" id="ARBA00023239"/>
    </source>
</evidence>
<dbReference type="PANTHER" id="PTHR30272:SF1">
    <property type="entry name" value="3-HYDROXYACYL-[ACYL-CARRIER-PROTEIN] DEHYDRATASE"/>
    <property type="match status" value="1"/>
</dbReference>
<proteinExistence type="predicted"/>
<keyword evidence="1 2" id="KW-0456">Lyase</keyword>
<name>A0A1R3TUE1_9HYPH</name>
<accession>A0A1R3TUE1</accession>
<gene>
    <name evidence="2" type="primary">fabZ_1</name>
    <name evidence="2" type="ORF">DSM25559_3090</name>
</gene>
<dbReference type="AlphaFoldDB" id="A0A1R3TUE1"/>
<evidence type="ECO:0000313" key="2">
    <source>
        <dbReference type="EMBL" id="SCX27951.1"/>
    </source>
</evidence>
<dbReference type="Gene3D" id="3.10.129.10">
    <property type="entry name" value="Hotdog Thioesterase"/>
    <property type="match status" value="1"/>
</dbReference>
<dbReference type="GO" id="GO:0019171">
    <property type="term" value="F:(3R)-hydroxyacyl-[acyl-carrier-protein] dehydratase activity"/>
    <property type="evidence" value="ECO:0007669"/>
    <property type="project" value="UniProtKB-EC"/>
</dbReference>
<dbReference type="STRING" id="1907666.DSM25559_3090"/>
<dbReference type="EMBL" id="FMUE01000007">
    <property type="protein sequence ID" value="SCX27951.1"/>
    <property type="molecule type" value="Genomic_DNA"/>
</dbReference>
<organism evidence="2 3">
    <name type="scientific">Agrobacterium rosae</name>
    <dbReference type="NCBI Taxonomy" id="1972867"/>
    <lineage>
        <taxon>Bacteria</taxon>
        <taxon>Pseudomonadati</taxon>
        <taxon>Pseudomonadota</taxon>
        <taxon>Alphaproteobacteria</taxon>
        <taxon>Hyphomicrobiales</taxon>
        <taxon>Rhizobiaceae</taxon>
        <taxon>Rhizobium/Agrobacterium group</taxon>
        <taxon>Agrobacterium</taxon>
    </lineage>
</organism>
<dbReference type="PANTHER" id="PTHR30272">
    <property type="entry name" value="3-HYDROXYACYL-[ACYL-CARRIER-PROTEIN] DEHYDRATASE"/>
    <property type="match status" value="1"/>
</dbReference>
<dbReference type="InterPro" id="IPR029069">
    <property type="entry name" value="HotDog_dom_sf"/>
</dbReference>
<dbReference type="EC" id="4.2.1.59" evidence="2"/>
<protein>
    <submittedName>
        <fullName evidence="2">3-hydroxyacyl-[acyl-carrier-protein] dehydratase FabZ</fullName>
        <ecNumber evidence="2">4.2.1.59</ecNumber>
    </submittedName>
</protein>
<evidence type="ECO:0000313" key="3">
    <source>
        <dbReference type="Proteomes" id="UP000187891"/>
    </source>
</evidence>
<dbReference type="InterPro" id="IPR013114">
    <property type="entry name" value="FabA_FabZ"/>
</dbReference>
<reference evidence="3" key="1">
    <citation type="submission" date="2016-10" db="EMBL/GenBank/DDBJ databases">
        <authorList>
            <person name="Wibberg D."/>
        </authorList>
    </citation>
    <scope>NUCLEOTIDE SEQUENCE [LARGE SCALE GENOMIC DNA]</scope>
</reference>
<dbReference type="SUPFAM" id="SSF54637">
    <property type="entry name" value="Thioesterase/thiol ester dehydrase-isomerase"/>
    <property type="match status" value="1"/>
</dbReference>